<dbReference type="InterPro" id="IPR017900">
    <property type="entry name" value="4Fe4S_Fe_S_CS"/>
</dbReference>
<dbReference type="Pfam" id="PF00989">
    <property type="entry name" value="PAS"/>
    <property type="match status" value="1"/>
</dbReference>
<proteinExistence type="predicted"/>
<keyword evidence="4" id="KW-0411">Iron-sulfur</keyword>
<dbReference type="PANTHER" id="PTHR11615">
    <property type="entry name" value="NITRATE, FORMATE, IRON DEHYDROGENASE"/>
    <property type="match status" value="1"/>
</dbReference>
<gene>
    <name evidence="7" type="ORF">AXF17_03190</name>
</gene>
<name>A0A223ARK8_9FIRM</name>
<dbReference type="SUPFAM" id="SSF55785">
    <property type="entry name" value="PYP-like sensor domain (PAS domain)"/>
    <property type="match status" value="1"/>
</dbReference>
<evidence type="ECO:0000259" key="6">
    <source>
        <dbReference type="PROSITE" id="PS51656"/>
    </source>
</evidence>
<dbReference type="Pfam" id="PF02906">
    <property type="entry name" value="Fe_hyd_lg_C"/>
    <property type="match status" value="1"/>
</dbReference>
<evidence type="ECO:0000256" key="1">
    <source>
        <dbReference type="ARBA" id="ARBA00022485"/>
    </source>
</evidence>
<evidence type="ECO:0000313" key="7">
    <source>
        <dbReference type="EMBL" id="ASS37559.1"/>
    </source>
</evidence>
<dbReference type="Pfam" id="PF04060">
    <property type="entry name" value="FeS"/>
    <property type="match status" value="1"/>
</dbReference>
<dbReference type="InterPro" id="IPR035965">
    <property type="entry name" value="PAS-like_dom_sf"/>
</dbReference>
<dbReference type="Proteomes" id="UP000214689">
    <property type="component" value="Chromosome"/>
</dbReference>
<keyword evidence="8" id="KW-1185">Reference proteome</keyword>
<dbReference type="Pfam" id="PF13237">
    <property type="entry name" value="Fer4_10"/>
    <property type="match status" value="1"/>
</dbReference>
<keyword evidence="7" id="KW-0808">Transferase</keyword>
<accession>A0A223ARK8</accession>
<dbReference type="InterPro" id="IPR009016">
    <property type="entry name" value="Fe_hydrogenase"/>
</dbReference>
<keyword evidence="2" id="KW-0479">Metal-binding</keyword>
<dbReference type="SMART" id="SM00091">
    <property type="entry name" value="PAS"/>
    <property type="match status" value="1"/>
</dbReference>
<feature type="domain" description="4Fe-4S ferredoxin-type" evidence="5">
    <location>
        <begin position="33"/>
        <end position="61"/>
    </location>
</feature>
<dbReference type="CDD" id="cd00130">
    <property type="entry name" value="PAS"/>
    <property type="match status" value="1"/>
</dbReference>
<sequence>MAHPIYLKKSDCKNCYKCVRHCPVQAIRFSGNLAHVIADECMLCGQCYVVCPQDAQKILSDVERVEMLLDGDAPVYLSVDPSFVAYYAGTGIEKFQEAAKTLGFVVAEEAAKFGVVVKREYEAVIENERESVVISSCCPSVNLMIQKHYPDLIKHLSDAMSYVQIHSADIKSRDEEAKVVFVGPCIARKDEANRQGSTFDAVLTFEEFDQLLRDKQVEMSEGMDECAESKERLFAASGGISKCMKGDDHGYAYLSVDGANKCIDVLEDIKNGEVEKCFIELWACAGGCVGGPSFEKYHNTPVRNYKAVSAYAGDEHFDVEQPELTAITRNFEIMQGMKVMPNEHKIREIMMQMGKSKPGDELNCGMCGYETCREKAIAVYQNKAEIKVCQPLLAKKSENFSDIIFDNTPNGLLVLNERLEIQEINPAACKIMNIRRAQDVLGAQIVTLLEPKPFMDVLQSKKSSFQCAYLAEYDRYVEQSILYDNNYHMLFCLIEDVTDEANERSKKAKIRQQTTAIADQMVEKQMRIVQEIASLLGETTAETKIALTKLKDTMED</sequence>
<dbReference type="GO" id="GO:0051539">
    <property type="term" value="F:4 iron, 4 sulfur cluster binding"/>
    <property type="evidence" value="ECO:0007669"/>
    <property type="project" value="UniProtKB-KW"/>
</dbReference>
<feature type="domain" description="4Fe-4S ferredoxin-type" evidence="5">
    <location>
        <begin position="3"/>
        <end position="32"/>
    </location>
</feature>
<dbReference type="InterPro" id="IPR017896">
    <property type="entry name" value="4Fe4S_Fe-S-bd"/>
</dbReference>
<organism evidence="7 8">
    <name type="scientific">Mogibacterium pumilum</name>
    <dbReference type="NCBI Taxonomy" id="86332"/>
    <lineage>
        <taxon>Bacteria</taxon>
        <taxon>Bacillati</taxon>
        <taxon>Bacillota</taxon>
        <taxon>Clostridia</taxon>
        <taxon>Peptostreptococcales</taxon>
        <taxon>Anaerovoracaceae</taxon>
        <taxon>Mogibacterium</taxon>
    </lineage>
</organism>
<dbReference type="Gene3D" id="3.30.450.20">
    <property type="entry name" value="PAS domain"/>
    <property type="match status" value="1"/>
</dbReference>
<keyword evidence="3" id="KW-0408">Iron</keyword>
<feature type="domain" description="4Fe-4S" evidence="6">
    <location>
        <begin position="345"/>
        <end position="406"/>
    </location>
</feature>
<evidence type="ECO:0000256" key="3">
    <source>
        <dbReference type="ARBA" id="ARBA00023004"/>
    </source>
</evidence>
<dbReference type="RefSeq" id="WP_094233782.1">
    <property type="nucleotide sequence ID" value="NZ_CP016199.1"/>
</dbReference>
<reference evidence="8" key="1">
    <citation type="submission" date="2016-05" db="EMBL/GenBank/DDBJ databases">
        <authorList>
            <person name="Holder M.E."/>
            <person name="Ajami N.J."/>
            <person name="Petrosino J.F."/>
        </authorList>
    </citation>
    <scope>NUCLEOTIDE SEQUENCE [LARGE SCALE GENOMIC DNA]</scope>
    <source>
        <strain evidence="8">ATCC 700696</strain>
    </source>
</reference>
<dbReference type="Gene3D" id="1.10.15.40">
    <property type="entry name" value="Electron transport complex subunit B, putative Fe-S cluster"/>
    <property type="match status" value="1"/>
</dbReference>
<dbReference type="EMBL" id="CP016199">
    <property type="protein sequence ID" value="ASS37559.1"/>
    <property type="molecule type" value="Genomic_DNA"/>
</dbReference>
<dbReference type="PROSITE" id="PS51656">
    <property type="entry name" value="4FE4S"/>
    <property type="match status" value="1"/>
</dbReference>
<dbReference type="InterPro" id="IPR004108">
    <property type="entry name" value="Fe_hydrogenase_lsu_C"/>
</dbReference>
<dbReference type="InterPro" id="IPR000014">
    <property type="entry name" value="PAS"/>
</dbReference>
<dbReference type="InterPro" id="IPR050340">
    <property type="entry name" value="Cytosolic_Fe-S_CAF"/>
</dbReference>
<evidence type="ECO:0000256" key="2">
    <source>
        <dbReference type="ARBA" id="ARBA00022723"/>
    </source>
</evidence>
<evidence type="ECO:0000313" key="8">
    <source>
        <dbReference type="Proteomes" id="UP000214689"/>
    </source>
</evidence>
<evidence type="ECO:0000259" key="5">
    <source>
        <dbReference type="PROSITE" id="PS51379"/>
    </source>
</evidence>
<dbReference type="GO" id="GO:0016301">
    <property type="term" value="F:kinase activity"/>
    <property type="evidence" value="ECO:0007669"/>
    <property type="project" value="UniProtKB-KW"/>
</dbReference>
<keyword evidence="1" id="KW-0004">4Fe-4S</keyword>
<dbReference type="InterPro" id="IPR007202">
    <property type="entry name" value="4Fe-4S_dom"/>
</dbReference>
<dbReference type="SUPFAM" id="SSF54862">
    <property type="entry name" value="4Fe-4S ferredoxins"/>
    <property type="match status" value="1"/>
</dbReference>
<dbReference type="PROSITE" id="PS51379">
    <property type="entry name" value="4FE4S_FER_2"/>
    <property type="match status" value="2"/>
</dbReference>
<dbReference type="AlphaFoldDB" id="A0A223ARK8"/>
<keyword evidence="7" id="KW-0418">Kinase</keyword>
<dbReference type="InterPro" id="IPR013767">
    <property type="entry name" value="PAS_fold"/>
</dbReference>
<dbReference type="GO" id="GO:0006355">
    <property type="term" value="P:regulation of DNA-templated transcription"/>
    <property type="evidence" value="ECO:0007669"/>
    <property type="project" value="InterPro"/>
</dbReference>
<dbReference type="Gene3D" id="3.40.950.10">
    <property type="entry name" value="Fe-only Hydrogenase (Larger Subunit), Chain L, domain 3"/>
    <property type="match status" value="1"/>
</dbReference>
<dbReference type="OrthoDB" id="9798098at2"/>
<evidence type="ECO:0000256" key="4">
    <source>
        <dbReference type="ARBA" id="ARBA00023014"/>
    </source>
</evidence>
<protein>
    <submittedName>
        <fullName evidence="7">Histidine kinase</fullName>
    </submittedName>
</protein>
<dbReference type="SUPFAM" id="SSF53920">
    <property type="entry name" value="Fe-only hydrogenase"/>
    <property type="match status" value="1"/>
</dbReference>
<dbReference type="PROSITE" id="PS00198">
    <property type="entry name" value="4FE4S_FER_1"/>
    <property type="match status" value="1"/>
</dbReference>
<dbReference type="Gene3D" id="3.30.70.20">
    <property type="match status" value="1"/>
</dbReference>
<dbReference type="GO" id="GO:0046872">
    <property type="term" value="F:metal ion binding"/>
    <property type="evidence" value="ECO:0007669"/>
    <property type="project" value="UniProtKB-KW"/>
</dbReference>